<protein>
    <submittedName>
        <fullName evidence="6">Stage V sporulation protein AF</fullName>
    </submittedName>
</protein>
<evidence type="ECO:0000313" key="6">
    <source>
        <dbReference type="EMBL" id="SHF61022.1"/>
    </source>
</evidence>
<evidence type="ECO:0000313" key="7">
    <source>
        <dbReference type="Proteomes" id="UP000183988"/>
    </source>
</evidence>
<dbReference type="InterPro" id="IPR050768">
    <property type="entry name" value="UPF0353/GerABKA_families"/>
</dbReference>
<sequence length="503" mass="57467">MTFKDQTNDTILKMFGDVMEKEKQPLFQSYSKNIKYMDERLGVDKSFDIVHLDLEYAGKEMALFFVDGFVKDDIMHLLMKLLAKLEPEDLEPDPLEKLIKRYIPYVELDQTDDLNQATDMVLSGPTALFVEGINKAIIIDARTYPVRSPGEPDLERVVRGSRDGYVETIVFNTALTRRRVRDRSLRMEYMQIGRRSQTDICLCYLDDIADKDRVEELKKSLKLIDTDGLPMAEKTIEEYISGRHWNPYPTIRYTERPDTAASHLYEGHVLVIIDGSPSVMITPSTYWHHLSHAEEYRQKPLVGAYLRMVRFIAVLASIFILPLYYLFSVHPELLPKGMEFIGPNDPGVLPLLFQFLFAEIGIDILRMAAIHTPTSLATAIGLVAAILIGQVAIEVGLFSYEVILYLSIAAIGTYATPSYELSLANRIVRIVLLLTTASFGVVGYIGGVTLWIIYITRMQSFNIPYFWPFMPFSFKALRDVIIRSPIPLKNRRPTFLNPQDPDR</sequence>
<keyword evidence="5" id="KW-1133">Transmembrane helix</keyword>
<comment type="subcellular location">
    <subcellularLocation>
        <location evidence="4">Cell membrane</location>
    </subcellularLocation>
    <subcellularLocation>
        <location evidence="1">Membrane</location>
        <topology evidence="1">Multi-pass membrane protein</topology>
    </subcellularLocation>
</comment>
<dbReference type="EMBL" id="FQVW01000001">
    <property type="protein sequence ID" value="SHF61022.1"/>
    <property type="molecule type" value="Genomic_DNA"/>
</dbReference>
<dbReference type="GO" id="GO:0009847">
    <property type="term" value="P:spore germination"/>
    <property type="evidence" value="ECO:0007669"/>
    <property type="project" value="UniProtKB-UniRule"/>
</dbReference>
<dbReference type="PANTHER" id="PTHR22550">
    <property type="entry name" value="SPORE GERMINATION PROTEIN"/>
    <property type="match status" value="1"/>
</dbReference>
<evidence type="ECO:0000256" key="2">
    <source>
        <dbReference type="ARBA" id="ARBA00005278"/>
    </source>
</evidence>
<evidence type="ECO:0000256" key="5">
    <source>
        <dbReference type="SAM" id="Phobius"/>
    </source>
</evidence>
<evidence type="ECO:0000256" key="3">
    <source>
        <dbReference type="ARBA" id="ARBA00023136"/>
    </source>
</evidence>
<feature type="transmembrane region" description="Helical" evidence="5">
    <location>
        <begin position="347"/>
        <end position="365"/>
    </location>
</feature>
<gene>
    <name evidence="6" type="ORF">SAMN05216225_1001488</name>
</gene>
<accession>A0A1M5D2G2</accession>
<feature type="transmembrane region" description="Helical" evidence="5">
    <location>
        <begin position="377"/>
        <end position="396"/>
    </location>
</feature>
<dbReference type="GO" id="GO:0005886">
    <property type="term" value="C:plasma membrane"/>
    <property type="evidence" value="ECO:0007669"/>
    <property type="project" value="UniProtKB-SubCell"/>
</dbReference>
<feature type="transmembrane region" description="Helical" evidence="5">
    <location>
        <begin position="431"/>
        <end position="453"/>
    </location>
</feature>
<keyword evidence="3 4" id="KW-0472">Membrane</keyword>
<keyword evidence="7" id="KW-1185">Reference proteome</keyword>
<evidence type="ECO:0000256" key="4">
    <source>
        <dbReference type="PIRNR" id="PIRNR005690"/>
    </source>
</evidence>
<feature type="transmembrane region" description="Helical" evidence="5">
    <location>
        <begin position="308"/>
        <end position="327"/>
    </location>
</feature>
<name>A0A1M5D2G2_9BACI</name>
<dbReference type="Pfam" id="PF03323">
    <property type="entry name" value="GerA"/>
    <property type="match status" value="1"/>
</dbReference>
<dbReference type="Proteomes" id="UP000183988">
    <property type="component" value="Unassembled WGS sequence"/>
</dbReference>
<keyword evidence="5" id="KW-0812">Transmembrane</keyword>
<reference evidence="6 7" key="1">
    <citation type="submission" date="2016-11" db="EMBL/GenBank/DDBJ databases">
        <authorList>
            <person name="Jaros S."/>
            <person name="Januszkiewicz K."/>
            <person name="Wedrychowicz H."/>
        </authorList>
    </citation>
    <scope>NUCLEOTIDE SEQUENCE [LARGE SCALE GENOMIC DNA]</scope>
    <source>
        <strain evidence="6 7">IBRC-M 10683</strain>
    </source>
</reference>
<dbReference type="PIRSF" id="PIRSF005690">
    <property type="entry name" value="GerBA"/>
    <property type="match status" value="1"/>
</dbReference>
<proteinExistence type="inferred from homology"/>
<dbReference type="STRING" id="930117.SAMN05216225_1001488"/>
<comment type="similarity">
    <text evidence="2 4">Belongs to the GerABKA family.</text>
</comment>
<dbReference type="InterPro" id="IPR004995">
    <property type="entry name" value="Spore_Ger"/>
</dbReference>
<dbReference type="PANTHER" id="PTHR22550:SF9">
    <property type="entry name" value="STAGE V SPORULATION PROTEIN AF"/>
    <property type="match status" value="1"/>
</dbReference>
<organism evidence="6 7">
    <name type="scientific">Ornithinibacillus halophilus</name>
    <dbReference type="NCBI Taxonomy" id="930117"/>
    <lineage>
        <taxon>Bacteria</taxon>
        <taxon>Bacillati</taxon>
        <taxon>Bacillota</taxon>
        <taxon>Bacilli</taxon>
        <taxon>Bacillales</taxon>
        <taxon>Bacillaceae</taxon>
        <taxon>Ornithinibacillus</taxon>
    </lineage>
</organism>
<feature type="transmembrane region" description="Helical" evidence="5">
    <location>
        <begin position="402"/>
        <end position="419"/>
    </location>
</feature>
<evidence type="ECO:0000256" key="1">
    <source>
        <dbReference type="ARBA" id="ARBA00004141"/>
    </source>
</evidence>
<dbReference type="AlphaFoldDB" id="A0A1M5D2G2"/>